<evidence type="ECO:0000256" key="1">
    <source>
        <dbReference type="SAM" id="MobiDB-lite"/>
    </source>
</evidence>
<organism evidence="2 3">
    <name type="scientific">Pelagomonas calceolata</name>
    <dbReference type="NCBI Taxonomy" id="35677"/>
    <lineage>
        <taxon>Eukaryota</taxon>
        <taxon>Sar</taxon>
        <taxon>Stramenopiles</taxon>
        <taxon>Ochrophyta</taxon>
        <taxon>Pelagophyceae</taxon>
        <taxon>Pelagomonadales</taxon>
        <taxon>Pelagomonadaceae</taxon>
        <taxon>Pelagomonas</taxon>
    </lineage>
</organism>
<feature type="region of interest" description="Disordered" evidence="1">
    <location>
        <begin position="165"/>
        <end position="208"/>
    </location>
</feature>
<proteinExistence type="predicted"/>
<reference evidence="2" key="1">
    <citation type="submission" date="2021-11" db="EMBL/GenBank/DDBJ databases">
        <authorList>
            <consortium name="Genoscope - CEA"/>
            <person name="William W."/>
        </authorList>
    </citation>
    <scope>NUCLEOTIDE SEQUENCE</scope>
</reference>
<keyword evidence="3" id="KW-1185">Reference proteome</keyword>
<dbReference type="Proteomes" id="UP000789595">
    <property type="component" value="Unassembled WGS sequence"/>
</dbReference>
<evidence type="ECO:0000313" key="2">
    <source>
        <dbReference type="EMBL" id="CAH0374349.1"/>
    </source>
</evidence>
<protein>
    <submittedName>
        <fullName evidence="2">Uncharacterized protein</fullName>
    </submittedName>
</protein>
<feature type="region of interest" description="Disordered" evidence="1">
    <location>
        <begin position="104"/>
        <end position="131"/>
    </location>
</feature>
<dbReference type="EMBL" id="CAKKNE010000004">
    <property type="protein sequence ID" value="CAH0374349.1"/>
    <property type="molecule type" value="Genomic_DNA"/>
</dbReference>
<feature type="compositionally biased region" description="Acidic residues" evidence="1">
    <location>
        <begin position="190"/>
        <end position="208"/>
    </location>
</feature>
<name>A0A8J2WZX3_9STRA</name>
<gene>
    <name evidence="2" type="ORF">PECAL_4P16230</name>
</gene>
<evidence type="ECO:0000313" key="3">
    <source>
        <dbReference type="Proteomes" id="UP000789595"/>
    </source>
</evidence>
<feature type="compositionally biased region" description="Pro residues" evidence="1">
    <location>
        <begin position="49"/>
        <end position="62"/>
    </location>
</feature>
<accession>A0A8J2WZX3</accession>
<dbReference type="OrthoDB" id="10690892at2759"/>
<feature type="region of interest" description="Disordered" evidence="1">
    <location>
        <begin position="37"/>
        <end position="67"/>
    </location>
</feature>
<comment type="caution">
    <text evidence="2">The sequence shown here is derived from an EMBL/GenBank/DDBJ whole genome shotgun (WGS) entry which is preliminary data.</text>
</comment>
<dbReference type="AlphaFoldDB" id="A0A8J2WZX3"/>
<sequence>MKVTVPAGAAPNKMLQATSPTGERVAFFPPAGAGGRDVYLPLDDATAGPAPPPPSAAPPQPQPAATAAPGMIEIQVPEGAVPGATLEFQLDDGRTLDVTVPEGARAGDRLQVPTDAADAPPPPPAVPRQTGTAESIEIQVPEGAVPGSTLEFTLDDGRTIDITVPEGARAGDRLEVPVPPLSPSAGPDGDAADWDEGPDDLDEIEEME</sequence>